<dbReference type="InterPro" id="IPR001275">
    <property type="entry name" value="DM_DNA-bd"/>
</dbReference>
<evidence type="ECO:0000259" key="9">
    <source>
        <dbReference type="PROSITE" id="PS50809"/>
    </source>
</evidence>
<dbReference type="SMART" id="SM00301">
    <property type="entry name" value="DM"/>
    <property type="match status" value="1"/>
</dbReference>
<evidence type="ECO:0000256" key="7">
    <source>
        <dbReference type="ARBA" id="ARBA00023242"/>
    </source>
</evidence>
<keyword evidence="2 8" id="KW-0479">Metal-binding</keyword>
<keyword evidence="7 8" id="KW-0539">Nucleus</keyword>
<dbReference type="AlphaFoldDB" id="A0A8C8SSM6"/>
<evidence type="ECO:0000256" key="4">
    <source>
        <dbReference type="ARBA" id="ARBA00023015"/>
    </source>
</evidence>
<dbReference type="InterPro" id="IPR022114">
    <property type="entry name" value="DMRT1-like"/>
</dbReference>
<evidence type="ECO:0000313" key="11">
    <source>
        <dbReference type="Proteomes" id="UP000694393"/>
    </source>
</evidence>
<dbReference type="GO" id="GO:0007548">
    <property type="term" value="P:sex differentiation"/>
    <property type="evidence" value="ECO:0007669"/>
    <property type="project" value="TreeGrafter"/>
</dbReference>
<dbReference type="Ensembl" id="ENSPCET00000025286.1">
    <property type="protein sequence ID" value="ENSPCEP00000024472.1"/>
    <property type="gene ID" value="ENSPCEG00000018476.1"/>
</dbReference>
<feature type="domain" description="DM" evidence="9">
    <location>
        <begin position="14"/>
        <end position="61"/>
    </location>
</feature>
<evidence type="ECO:0000256" key="2">
    <source>
        <dbReference type="ARBA" id="ARBA00022723"/>
    </source>
</evidence>
<dbReference type="PANTHER" id="PTHR12322">
    <property type="entry name" value="DOUBLESEX AND MAB-3 RELATED TRANSCRIPTION FACTOR DMRT"/>
    <property type="match status" value="1"/>
</dbReference>
<keyword evidence="6" id="KW-0804">Transcription</keyword>
<accession>A0A8C8SSM6</accession>
<dbReference type="GO" id="GO:0000978">
    <property type="term" value="F:RNA polymerase II cis-regulatory region sequence-specific DNA binding"/>
    <property type="evidence" value="ECO:0007669"/>
    <property type="project" value="TreeGrafter"/>
</dbReference>
<comment type="similarity">
    <text evidence="1">Belongs to the DMRT family.</text>
</comment>
<keyword evidence="5 8" id="KW-0238">DNA-binding</keyword>
<evidence type="ECO:0000256" key="6">
    <source>
        <dbReference type="ARBA" id="ARBA00023163"/>
    </source>
</evidence>
<keyword evidence="11" id="KW-1185">Reference proteome</keyword>
<dbReference type="InterPro" id="IPR026607">
    <property type="entry name" value="DMRT"/>
</dbReference>
<name>A0A8C8SSM6_9SAUR</name>
<dbReference type="Gene3D" id="4.10.1040.10">
    <property type="entry name" value="DM DNA-binding domain"/>
    <property type="match status" value="1"/>
</dbReference>
<evidence type="ECO:0000256" key="1">
    <source>
        <dbReference type="ARBA" id="ARBA00006834"/>
    </source>
</evidence>
<proteinExistence type="inferred from homology"/>
<organism evidence="10 11">
    <name type="scientific">Pelusios castaneus</name>
    <name type="common">West African mud turtle</name>
    <dbReference type="NCBI Taxonomy" id="367368"/>
    <lineage>
        <taxon>Eukaryota</taxon>
        <taxon>Metazoa</taxon>
        <taxon>Chordata</taxon>
        <taxon>Craniata</taxon>
        <taxon>Vertebrata</taxon>
        <taxon>Euteleostomi</taxon>
        <taxon>Archelosauria</taxon>
        <taxon>Testudinata</taxon>
        <taxon>Testudines</taxon>
        <taxon>Pleurodira</taxon>
        <taxon>Pelomedusidae</taxon>
        <taxon>Pelusios</taxon>
    </lineage>
</organism>
<dbReference type="SUPFAM" id="SSF82927">
    <property type="entry name" value="Cysteine-rich DNA binding domain, (DM domain)"/>
    <property type="match status" value="1"/>
</dbReference>
<reference evidence="10" key="1">
    <citation type="submission" date="2025-08" db="UniProtKB">
        <authorList>
            <consortium name="Ensembl"/>
        </authorList>
    </citation>
    <scope>IDENTIFICATION</scope>
</reference>
<dbReference type="Pfam" id="PF12374">
    <property type="entry name" value="Dmrt1"/>
    <property type="match status" value="1"/>
</dbReference>
<dbReference type="FunFam" id="4.10.1040.10:FF:000001">
    <property type="entry name" value="doublesex- and mab-3-related transcription factor 1"/>
    <property type="match status" value="1"/>
</dbReference>
<keyword evidence="4" id="KW-0805">Transcription regulation</keyword>
<comment type="subcellular location">
    <subcellularLocation>
        <location evidence="8">Nucleus</location>
    </subcellularLocation>
</comment>
<dbReference type="GO" id="GO:0000981">
    <property type="term" value="F:DNA-binding transcription factor activity, RNA polymerase II-specific"/>
    <property type="evidence" value="ECO:0007669"/>
    <property type="project" value="TreeGrafter"/>
</dbReference>
<evidence type="ECO:0000256" key="8">
    <source>
        <dbReference type="PROSITE-ProRule" id="PRU00070"/>
    </source>
</evidence>
<reference evidence="10" key="2">
    <citation type="submission" date="2025-09" db="UniProtKB">
        <authorList>
            <consortium name="Ensembl"/>
        </authorList>
    </citation>
    <scope>IDENTIFICATION</scope>
</reference>
<keyword evidence="3 8" id="KW-0862">Zinc</keyword>
<evidence type="ECO:0000256" key="5">
    <source>
        <dbReference type="ARBA" id="ARBA00023125"/>
    </source>
</evidence>
<sequence>MGSFGKKSPRLPKCARCRNHGYSSPLKGHKRFCMWRDCQCKKCSLIAERQRVMAAQVALRRQQAQEEELGISHPIPLPSAPELFVKKENNGGSSCLLLESTSPTHPTNTVTTASTTPAEGRMLIQDIPSITSRGHLESTSDLVVDSTYYSGFYHLLKVSATQSKRKVNETSVSIASKS</sequence>
<dbReference type="InterPro" id="IPR036407">
    <property type="entry name" value="DM_DNA-bd_sf"/>
</dbReference>
<protein>
    <submittedName>
        <fullName evidence="10">Doublesex and mab-3 related transcription factor 1</fullName>
    </submittedName>
</protein>
<dbReference type="GO" id="GO:0046872">
    <property type="term" value="F:metal ion binding"/>
    <property type="evidence" value="ECO:0007669"/>
    <property type="project" value="UniProtKB-KW"/>
</dbReference>
<dbReference type="Pfam" id="PF00751">
    <property type="entry name" value="DM"/>
    <property type="match status" value="1"/>
</dbReference>
<evidence type="ECO:0000313" key="10">
    <source>
        <dbReference type="Ensembl" id="ENSPCEP00000024472.1"/>
    </source>
</evidence>
<dbReference type="PROSITE" id="PS40000">
    <property type="entry name" value="DM_1"/>
    <property type="match status" value="1"/>
</dbReference>
<dbReference type="PANTHER" id="PTHR12322:SF70">
    <property type="entry name" value="DOUBLESEX- AND MAB-3-RELATED TRANSCRIPTION FACTOR 1"/>
    <property type="match status" value="1"/>
</dbReference>
<dbReference type="Proteomes" id="UP000694393">
    <property type="component" value="Unplaced"/>
</dbReference>
<dbReference type="PROSITE" id="PS50809">
    <property type="entry name" value="DM_2"/>
    <property type="match status" value="1"/>
</dbReference>
<evidence type="ECO:0000256" key="3">
    <source>
        <dbReference type="ARBA" id="ARBA00022833"/>
    </source>
</evidence>
<feature type="DNA-binding region" description="DM" evidence="8">
    <location>
        <begin position="14"/>
        <end position="61"/>
    </location>
</feature>
<dbReference type="GO" id="GO:0005634">
    <property type="term" value="C:nucleus"/>
    <property type="evidence" value="ECO:0007669"/>
    <property type="project" value="UniProtKB-SubCell"/>
</dbReference>